<dbReference type="SUPFAM" id="SSF55681">
    <property type="entry name" value="Class II aaRS and biotin synthetases"/>
    <property type="match status" value="1"/>
</dbReference>
<evidence type="ECO:0000313" key="3">
    <source>
        <dbReference type="EMBL" id="MXO93783.1"/>
    </source>
</evidence>
<dbReference type="AlphaFoldDB" id="A0A845A008"/>
<feature type="domain" description="Class II Histidinyl-tRNA synthetase (HisRS)-like catalytic core" evidence="2">
    <location>
        <begin position="13"/>
        <end position="314"/>
    </location>
</feature>
<sequence>MTTDPTRDLLPEGLEDRLPQSAAAVARIQRAVLDVMRSHGYDRVRPPLIEFEQSMASRMDGLSTRRMFRFVDPKSLRTLALRSDITVQVGRIAATGLSGAERPLRLCYAGQVARIAGDMLDPRREELQVGAELVGADSVAAAGELVEVAIEALEAAGAKGISVDFTLPDLVDTLADGPLPLDTATRVAVRRELDAKDAGGLVDAGGAAYLPLIHASGPFDEAIERLSAIDGAGALDSRIAGLRQIADRVRGRARLTLDPSERHGFAYQSWLGFTLYAEGVRGALGRGGTYRIGAGSMGNEGEVATGFSLYPEELVEAVKADEDLGRRLFLPPDHDRDAAARLRGQGWRTVAALSDQDEAARLGCSHRLERTEPVPVRS</sequence>
<protein>
    <submittedName>
        <fullName evidence="3">ATP phosphoribosyltransferase regulatory subunit</fullName>
    </submittedName>
</protein>
<proteinExistence type="predicted"/>
<feature type="binding site" evidence="1">
    <location>
        <position position="114"/>
    </location>
    <ligand>
        <name>L-histidine</name>
        <dbReference type="ChEBI" id="CHEBI:57595"/>
    </ligand>
</feature>
<feature type="binding site" evidence="1">
    <location>
        <position position="128"/>
    </location>
    <ligand>
        <name>L-histidine</name>
        <dbReference type="ChEBI" id="CHEBI:57595"/>
    </ligand>
</feature>
<dbReference type="GO" id="GO:0004821">
    <property type="term" value="F:histidine-tRNA ligase activity"/>
    <property type="evidence" value="ECO:0007669"/>
    <property type="project" value="TreeGrafter"/>
</dbReference>
<keyword evidence="4" id="KW-1185">Reference proteome</keyword>
<dbReference type="Pfam" id="PF13393">
    <property type="entry name" value="tRNA-synt_His"/>
    <property type="match status" value="1"/>
</dbReference>
<accession>A0A845A008</accession>
<dbReference type="Proteomes" id="UP000460626">
    <property type="component" value="Unassembled WGS sequence"/>
</dbReference>
<name>A0A845A008_9SPHN</name>
<evidence type="ECO:0000259" key="2">
    <source>
        <dbReference type="Pfam" id="PF13393"/>
    </source>
</evidence>
<dbReference type="RefSeq" id="WP_131453032.1">
    <property type="nucleotide sequence ID" value="NZ_BMJK01000001.1"/>
</dbReference>
<dbReference type="InterPro" id="IPR041715">
    <property type="entry name" value="HisRS-like_core"/>
</dbReference>
<dbReference type="InterPro" id="IPR045864">
    <property type="entry name" value="aa-tRNA-synth_II/BPL/LPL"/>
</dbReference>
<dbReference type="GO" id="GO:0006427">
    <property type="term" value="P:histidyl-tRNA aminoacylation"/>
    <property type="evidence" value="ECO:0007669"/>
    <property type="project" value="TreeGrafter"/>
</dbReference>
<dbReference type="EMBL" id="WTYH01000001">
    <property type="protein sequence ID" value="MXO93783.1"/>
    <property type="molecule type" value="Genomic_DNA"/>
</dbReference>
<dbReference type="GO" id="GO:0016757">
    <property type="term" value="F:glycosyltransferase activity"/>
    <property type="evidence" value="ECO:0007669"/>
    <property type="project" value="UniProtKB-KW"/>
</dbReference>
<dbReference type="PANTHER" id="PTHR43707">
    <property type="entry name" value="HISTIDYL-TRNA SYNTHETASE"/>
    <property type="match status" value="1"/>
</dbReference>
<organism evidence="3 4">
    <name type="scientific">Aurantiacibacter arachoides</name>
    <dbReference type="NCBI Taxonomy" id="1850444"/>
    <lineage>
        <taxon>Bacteria</taxon>
        <taxon>Pseudomonadati</taxon>
        <taxon>Pseudomonadota</taxon>
        <taxon>Alphaproteobacteria</taxon>
        <taxon>Sphingomonadales</taxon>
        <taxon>Erythrobacteraceae</taxon>
        <taxon>Aurantiacibacter</taxon>
    </lineage>
</organism>
<dbReference type="PANTHER" id="PTHR43707:SF1">
    <property type="entry name" value="HISTIDINE--TRNA LIGASE, MITOCHONDRIAL-RELATED"/>
    <property type="match status" value="1"/>
</dbReference>
<keyword evidence="3" id="KW-0808">Transferase</keyword>
<comment type="caution">
    <text evidence="3">The sequence shown here is derived from an EMBL/GenBank/DDBJ whole genome shotgun (WGS) entry which is preliminary data.</text>
</comment>
<reference evidence="3 4" key="1">
    <citation type="submission" date="2019-12" db="EMBL/GenBank/DDBJ databases">
        <title>Genomic-based taxomic classification of the family Erythrobacteraceae.</title>
        <authorList>
            <person name="Xu L."/>
        </authorList>
    </citation>
    <scope>NUCLEOTIDE SEQUENCE [LARGE SCALE GENOMIC DNA]</scope>
    <source>
        <strain evidence="3 4">RC4-10-4</strain>
    </source>
</reference>
<dbReference type="OrthoDB" id="9769617at2"/>
<feature type="binding site" evidence="1">
    <location>
        <begin position="84"/>
        <end position="86"/>
    </location>
    <ligand>
        <name>L-histidine</name>
        <dbReference type="ChEBI" id="CHEBI:57595"/>
    </ligand>
</feature>
<dbReference type="GO" id="GO:0005737">
    <property type="term" value="C:cytoplasm"/>
    <property type="evidence" value="ECO:0007669"/>
    <property type="project" value="InterPro"/>
</dbReference>
<dbReference type="Gene3D" id="3.30.930.10">
    <property type="entry name" value="Bira Bifunctional Protein, Domain 2"/>
    <property type="match status" value="1"/>
</dbReference>
<dbReference type="InterPro" id="IPR004516">
    <property type="entry name" value="HisRS/HisZ"/>
</dbReference>
<keyword evidence="3" id="KW-0328">Glycosyltransferase</keyword>
<evidence type="ECO:0000256" key="1">
    <source>
        <dbReference type="PIRSR" id="PIRSR001549-1"/>
    </source>
</evidence>
<feature type="binding site" evidence="1">
    <location>
        <position position="132"/>
    </location>
    <ligand>
        <name>L-histidine</name>
        <dbReference type="ChEBI" id="CHEBI:57595"/>
    </ligand>
</feature>
<dbReference type="PIRSF" id="PIRSF001549">
    <property type="entry name" value="His-tRNA_synth"/>
    <property type="match status" value="1"/>
</dbReference>
<evidence type="ECO:0000313" key="4">
    <source>
        <dbReference type="Proteomes" id="UP000460626"/>
    </source>
</evidence>
<gene>
    <name evidence="3" type="ORF">GRI62_09205</name>
</gene>